<evidence type="ECO:0000313" key="2">
    <source>
        <dbReference type="EMBL" id="GHO47696.1"/>
    </source>
</evidence>
<feature type="transmembrane region" description="Helical" evidence="1">
    <location>
        <begin position="235"/>
        <end position="257"/>
    </location>
</feature>
<accession>A0A8J3MV91</accession>
<feature type="transmembrane region" description="Helical" evidence="1">
    <location>
        <begin position="96"/>
        <end position="116"/>
    </location>
</feature>
<dbReference type="EMBL" id="BNJF01000003">
    <property type="protein sequence ID" value="GHO47696.1"/>
    <property type="molecule type" value="Genomic_DNA"/>
</dbReference>
<feature type="transmembrane region" description="Helical" evidence="1">
    <location>
        <begin position="69"/>
        <end position="89"/>
    </location>
</feature>
<organism evidence="2 3">
    <name type="scientific">Ktedonospora formicarum</name>
    <dbReference type="NCBI Taxonomy" id="2778364"/>
    <lineage>
        <taxon>Bacteria</taxon>
        <taxon>Bacillati</taxon>
        <taxon>Chloroflexota</taxon>
        <taxon>Ktedonobacteria</taxon>
        <taxon>Ktedonobacterales</taxon>
        <taxon>Ktedonobacteraceae</taxon>
        <taxon>Ktedonospora</taxon>
    </lineage>
</organism>
<dbReference type="AlphaFoldDB" id="A0A8J3MV91"/>
<gene>
    <name evidence="2" type="ORF">KSX_58590</name>
</gene>
<sequence length="352" mass="39066">MIRTSHLIVPSRVSPLSRWPHWVGYATALWSLCYCFLALYWMLARSGFPLGVGDPHPEYSIFRGMPVEVGAPAIALLSGMGTAIAFFMAKRQGRGILPVVYLTFASVIAILLLFMIPDDRVLACIVHVLLGHFEMLDWTVANQLFCIIGGVCWSAMAFSYQRYIRRRCLYCGRRDDEMTKQLQPNLMLQWGKWAVALAVITPLIYCVTRWAFVLGIPLGVSATFLRTMERENPGIWLGGAAIATIGLVGALLTLGLVQRWGEIFPRWMIGLAGKRVPPALAIIPASLVALFVLEAGLGMIRHALNGAFAFAAQNPGTYLPGLLWPVWGLALGTATLAYYYRRREKCQTCGRR</sequence>
<evidence type="ECO:0000313" key="3">
    <source>
        <dbReference type="Proteomes" id="UP000612362"/>
    </source>
</evidence>
<evidence type="ECO:0000256" key="1">
    <source>
        <dbReference type="SAM" id="Phobius"/>
    </source>
</evidence>
<protein>
    <submittedName>
        <fullName evidence="2">Uncharacterized protein</fullName>
    </submittedName>
</protein>
<comment type="caution">
    <text evidence="2">The sequence shown here is derived from an EMBL/GenBank/DDBJ whole genome shotgun (WGS) entry which is preliminary data.</text>
</comment>
<feature type="transmembrane region" description="Helical" evidence="1">
    <location>
        <begin position="21"/>
        <end position="43"/>
    </location>
</feature>
<feature type="transmembrane region" description="Helical" evidence="1">
    <location>
        <begin position="278"/>
        <end position="301"/>
    </location>
</feature>
<reference evidence="2" key="1">
    <citation type="submission" date="2020-10" db="EMBL/GenBank/DDBJ databases">
        <title>Taxonomic study of unclassified bacteria belonging to the class Ktedonobacteria.</title>
        <authorList>
            <person name="Yabe S."/>
            <person name="Wang C.M."/>
            <person name="Zheng Y."/>
            <person name="Sakai Y."/>
            <person name="Cavaletti L."/>
            <person name="Monciardini P."/>
            <person name="Donadio S."/>
        </authorList>
    </citation>
    <scope>NUCLEOTIDE SEQUENCE</scope>
    <source>
        <strain evidence="2">SOSP1-1</strain>
    </source>
</reference>
<proteinExistence type="predicted"/>
<feature type="transmembrane region" description="Helical" evidence="1">
    <location>
        <begin position="321"/>
        <end position="340"/>
    </location>
</feature>
<keyword evidence="1" id="KW-1133">Transmembrane helix</keyword>
<dbReference type="RefSeq" id="WP_220196943.1">
    <property type="nucleotide sequence ID" value="NZ_BNJF01000003.1"/>
</dbReference>
<name>A0A8J3MV91_9CHLR</name>
<feature type="transmembrane region" description="Helical" evidence="1">
    <location>
        <begin position="193"/>
        <end position="215"/>
    </location>
</feature>
<keyword evidence="3" id="KW-1185">Reference proteome</keyword>
<keyword evidence="1" id="KW-0812">Transmembrane</keyword>
<keyword evidence="1" id="KW-0472">Membrane</keyword>
<dbReference type="Proteomes" id="UP000612362">
    <property type="component" value="Unassembled WGS sequence"/>
</dbReference>
<feature type="transmembrane region" description="Helical" evidence="1">
    <location>
        <begin position="136"/>
        <end position="158"/>
    </location>
</feature>